<feature type="domain" description="HTH gntR-type" evidence="4">
    <location>
        <begin position="21"/>
        <end position="88"/>
    </location>
</feature>
<dbReference type="Gene3D" id="1.10.10.10">
    <property type="entry name" value="Winged helix-like DNA-binding domain superfamily/Winged helix DNA-binding domain"/>
    <property type="match status" value="1"/>
</dbReference>
<evidence type="ECO:0000256" key="1">
    <source>
        <dbReference type="ARBA" id="ARBA00023015"/>
    </source>
</evidence>
<dbReference type="PANTHER" id="PTHR43537">
    <property type="entry name" value="TRANSCRIPTIONAL REGULATOR, GNTR FAMILY"/>
    <property type="match status" value="1"/>
</dbReference>
<dbReference type="SMART" id="SM00895">
    <property type="entry name" value="FCD"/>
    <property type="match status" value="1"/>
</dbReference>
<dbReference type="GO" id="GO:0003700">
    <property type="term" value="F:DNA-binding transcription factor activity"/>
    <property type="evidence" value="ECO:0007669"/>
    <property type="project" value="InterPro"/>
</dbReference>
<dbReference type="InterPro" id="IPR036390">
    <property type="entry name" value="WH_DNA-bd_sf"/>
</dbReference>
<sequence>MNNDLPIKENPKSETPNSPELLLTDVAFSQIEEMIVTRRLPPGSMISEVQLAVELGMGRTPIREALQRLRQIGFVEMLPRRGTLVSGIDIRQQLELLEVRRPLEELMARSAALRATSGERTNLRRLAQAMIDAAERENMDDWIHVGREIHEAEVLATHNSMLVTSMQSIHAQSRRFWYFHIEQNRAYVEGAELHSKVLNAIAEGDSNGAATAAHELMQFIERFTRSALDIF</sequence>
<dbReference type="KEGG" id="care:LT85_2552"/>
<name>A0A0A1FD55_9BURK</name>
<dbReference type="SMART" id="SM00345">
    <property type="entry name" value="HTH_GNTR"/>
    <property type="match status" value="1"/>
</dbReference>
<dbReference type="PROSITE" id="PS50949">
    <property type="entry name" value="HTH_GNTR"/>
    <property type="match status" value="1"/>
</dbReference>
<dbReference type="RefSeq" id="WP_038489245.1">
    <property type="nucleotide sequence ID" value="NZ_CP009962.1"/>
</dbReference>
<proteinExistence type="predicted"/>
<dbReference type="SUPFAM" id="SSF46785">
    <property type="entry name" value="Winged helix' DNA-binding domain"/>
    <property type="match status" value="1"/>
</dbReference>
<protein>
    <submittedName>
        <fullName evidence="5">Transcriptional regulator</fullName>
    </submittedName>
</protein>
<dbReference type="CDD" id="cd07377">
    <property type="entry name" value="WHTH_GntR"/>
    <property type="match status" value="1"/>
</dbReference>
<keyword evidence="2" id="KW-0238">DNA-binding</keyword>
<dbReference type="Proteomes" id="UP000030302">
    <property type="component" value="Chromosome"/>
</dbReference>
<keyword evidence="3" id="KW-0804">Transcription</keyword>
<dbReference type="Gene3D" id="1.20.120.530">
    <property type="entry name" value="GntR ligand-binding domain-like"/>
    <property type="match status" value="1"/>
</dbReference>
<gene>
    <name evidence="5" type="ORF">LT85_2552</name>
</gene>
<dbReference type="OrthoDB" id="9799812at2"/>
<dbReference type="Pfam" id="PF07729">
    <property type="entry name" value="FCD"/>
    <property type="match status" value="1"/>
</dbReference>
<evidence type="ECO:0000256" key="3">
    <source>
        <dbReference type="ARBA" id="ARBA00023163"/>
    </source>
</evidence>
<dbReference type="InterPro" id="IPR036388">
    <property type="entry name" value="WH-like_DNA-bd_sf"/>
</dbReference>
<evidence type="ECO:0000259" key="4">
    <source>
        <dbReference type="PROSITE" id="PS50949"/>
    </source>
</evidence>
<accession>A0A0A1FD55</accession>
<organism evidence="5 6">
    <name type="scientific">Collimonas arenae</name>
    <dbReference type="NCBI Taxonomy" id="279058"/>
    <lineage>
        <taxon>Bacteria</taxon>
        <taxon>Pseudomonadati</taxon>
        <taxon>Pseudomonadota</taxon>
        <taxon>Betaproteobacteria</taxon>
        <taxon>Burkholderiales</taxon>
        <taxon>Oxalobacteraceae</taxon>
        <taxon>Collimonas</taxon>
    </lineage>
</organism>
<dbReference type="InterPro" id="IPR000524">
    <property type="entry name" value="Tscrpt_reg_HTH_GntR"/>
</dbReference>
<dbReference type="Pfam" id="PF00392">
    <property type="entry name" value="GntR"/>
    <property type="match status" value="1"/>
</dbReference>
<dbReference type="SUPFAM" id="SSF48008">
    <property type="entry name" value="GntR ligand-binding domain-like"/>
    <property type="match status" value="1"/>
</dbReference>
<dbReference type="STRING" id="279058.LT85_2552"/>
<evidence type="ECO:0000256" key="2">
    <source>
        <dbReference type="ARBA" id="ARBA00023125"/>
    </source>
</evidence>
<evidence type="ECO:0000313" key="6">
    <source>
        <dbReference type="Proteomes" id="UP000030302"/>
    </source>
</evidence>
<keyword evidence="1" id="KW-0805">Transcription regulation</keyword>
<dbReference type="PANTHER" id="PTHR43537:SF49">
    <property type="entry name" value="TRANSCRIPTIONAL REGULATORY PROTEIN"/>
    <property type="match status" value="1"/>
</dbReference>
<dbReference type="EMBL" id="CP009962">
    <property type="protein sequence ID" value="AIY41710.1"/>
    <property type="molecule type" value="Genomic_DNA"/>
</dbReference>
<keyword evidence="6" id="KW-1185">Reference proteome</keyword>
<evidence type="ECO:0000313" key="5">
    <source>
        <dbReference type="EMBL" id="AIY41710.1"/>
    </source>
</evidence>
<dbReference type="GO" id="GO:0003677">
    <property type="term" value="F:DNA binding"/>
    <property type="evidence" value="ECO:0007669"/>
    <property type="project" value="UniProtKB-KW"/>
</dbReference>
<reference evidence="6" key="1">
    <citation type="journal article" date="2014" name="Soil Biol. Biochem.">
        <title>Structure and function of bacterial communities in ageing soils: Insights from the Mendocino ecological staircase.</title>
        <authorList>
            <person name="Uroz S."/>
            <person name="Tech J.J."/>
            <person name="Sawaya N.A."/>
            <person name="Frey-Klett P."/>
            <person name="Leveau J.H.J."/>
        </authorList>
    </citation>
    <scope>NUCLEOTIDE SEQUENCE [LARGE SCALE GENOMIC DNA]</scope>
    <source>
        <strain evidence="6">Cal35</strain>
    </source>
</reference>
<dbReference type="InterPro" id="IPR008920">
    <property type="entry name" value="TF_FadR/GntR_C"/>
</dbReference>
<dbReference type="InterPro" id="IPR011711">
    <property type="entry name" value="GntR_C"/>
</dbReference>
<dbReference type="AlphaFoldDB" id="A0A0A1FD55"/>
<dbReference type="HOGENOM" id="CLU_017584_5_2_4"/>